<dbReference type="Pfam" id="PF00069">
    <property type="entry name" value="Pkinase"/>
    <property type="match status" value="1"/>
</dbReference>
<keyword evidence="1" id="KW-0723">Serine/threonine-protein kinase</keyword>
<dbReference type="Proteomes" id="UP000265020">
    <property type="component" value="Unassembled WGS sequence"/>
</dbReference>
<dbReference type="SUPFAM" id="SSF56112">
    <property type="entry name" value="Protein kinase-like (PK-like)"/>
    <property type="match status" value="1"/>
</dbReference>
<dbReference type="GO" id="GO:0005524">
    <property type="term" value="F:ATP binding"/>
    <property type="evidence" value="ECO:0007669"/>
    <property type="project" value="UniProtKB-KW"/>
</dbReference>
<dbReference type="STRING" id="28743.ENSCVAP00000005714"/>
<evidence type="ECO:0000256" key="3">
    <source>
        <dbReference type="ARBA" id="ARBA00022741"/>
    </source>
</evidence>
<evidence type="ECO:0000256" key="1">
    <source>
        <dbReference type="ARBA" id="ARBA00022527"/>
    </source>
</evidence>
<dbReference type="PANTHER" id="PTHR24058:SF53">
    <property type="entry name" value="HOMEODOMAIN-INTERACTING PROTEIN KINASE 2"/>
    <property type="match status" value="1"/>
</dbReference>
<keyword evidence="2" id="KW-0808">Transferase</keyword>
<evidence type="ECO:0000256" key="5">
    <source>
        <dbReference type="ARBA" id="ARBA00022840"/>
    </source>
</evidence>
<organism evidence="8 9">
    <name type="scientific">Cyprinodon variegatus</name>
    <name type="common">Sheepshead minnow</name>
    <dbReference type="NCBI Taxonomy" id="28743"/>
    <lineage>
        <taxon>Eukaryota</taxon>
        <taxon>Metazoa</taxon>
        <taxon>Chordata</taxon>
        <taxon>Craniata</taxon>
        <taxon>Vertebrata</taxon>
        <taxon>Euteleostomi</taxon>
        <taxon>Actinopterygii</taxon>
        <taxon>Neopterygii</taxon>
        <taxon>Teleostei</taxon>
        <taxon>Neoteleostei</taxon>
        <taxon>Acanthomorphata</taxon>
        <taxon>Ovalentaria</taxon>
        <taxon>Atherinomorphae</taxon>
        <taxon>Cyprinodontiformes</taxon>
        <taxon>Cyprinodontidae</taxon>
        <taxon>Cyprinodon</taxon>
    </lineage>
</organism>
<dbReference type="Gene3D" id="1.10.510.10">
    <property type="entry name" value="Transferase(Phosphotransferase) domain 1"/>
    <property type="match status" value="1"/>
</dbReference>
<reference evidence="8" key="2">
    <citation type="submission" date="2025-09" db="UniProtKB">
        <authorList>
            <consortium name="Ensembl"/>
        </authorList>
    </citation>
    <scope>IDENTIFICATION</scope>
</reference>
<dbReference type="InterPro" id="IPR050494">
    <property type="entry name" value="Ser_Thr_dual-spec_kinase"/>
</dbReference>
<keyword evidence="3" id="KW-0547">Nucleotide-binding</keyword>
<dbReference type="InterPro" id="IPR011009">
    <property type="entry name" value="Kinase-like_dom_sf"/>
</dbReference>
<dbReference type="GO" id="GO:0007224">
    <property type="term" value="P:smoothened signaling pathway"/>
    <property type="evidence" value="ECO:0007669"/>
    <property type="project" value="TreeGrafter"/>
</dbReference>
<protein>
    <recommendedName>
        <fullName evidence="7">Protein kinase domain-containing protein</fullName>
    </recommendedName>
</protein>
<evidence type="ECO:0000313" key="8">
    <source>
        <dbReference type="Ensembl" id="ENSCVAP00000005714.1"/>
    </source>
</evidence>
<reference evidence="8" key="1">
    <citation type="submission" date="2025-08" db="UniProtKB">
        <authorList>
            <consortium name="Ensembl"/>
        </authorList>
    </citation>
    <scope>IDENTIFICATION</scope>
</reference>
<dbReference type="InterPro" id="IPR000719">
    <property type="entry name" value="Prot_kinase_dom"/>
</dbReference>
<dbReference type="PROSITE" id="PS00108">
    <property type="entry name" value="PROTEIN_KINASE_ST"/>
    <property type="match status" value="1"/>
</dbReference>
<dbReference type="Ensembl" id="ENSCVAT00000006219.1">
    <property type="protein sequence ID" value="ENSCVAP00000005714.1"/>
    <property type="gene ID" value="ENSCVAG00000007147.1"/>
</dbReference>
<dbReference type="GO" id="GO:0005737">
    <property type="term" value="C:cytoplasm"/>
    <property type="evidence" value="ECO:0007669"/>
    <property type="project" value="TreeGrafter"/>
</dbReference>
<evidence type="ECO:0000256" key="6">
    <source>
        <dbReference type="SAM" id="MobiDB-lite"/>
    </source>
</evidence>
<dbReference type="AlphaFoldDB" id="A0A3Q2CKD0"/>
<dbReference type="PANTHER" id="PTHR24058">
    <property type="entry name" value="DUAL SPECIFICITY PROTEIN KINASE"/>
    <property type="match status" value="1"/>
</dbReference>
<name>A0A3Q2CKD0_CYPVA</name>
<dbReference type="InterPro" id="IPR008271">
    <property type="entry name" value="Ser/Thr_kinase_AS"/>
</dbReference>
<feature type="domain" description="Protein kinase" evidence="7">
    <location>
        <begin position="21"/>
        <end position="320"/>
    </location>
</feature>
<sequence>MDHMSNFDSSSSYVLEAHEAMRTYKFMTSERLGASYNFEERETSSCVCQFKYKTLRLKMVVFSSHYKLMTSERLGASYNPEERETTSSVLKFYEDFNYKTNPCLVFEELAIDLLMFTEFVVGSGLHLYDIRLIAQQVLVGLDFLHSNGIVHKDIKPNNIMLVDWSSLKVKLIDMGFTEEIGSMSNFYPNPLIFIPPEGIMRDKPDASLDMWCLGITLIYFYLKYFLFDYGTRDKTLAAIVKMLGEPHCSKTFSSWKNVIKKYDPVLKLQSLDDLLEIRPATQDPAEREDLLSFIDFLKQMIVPTPQERITSAAALKHNFITMDHLAVPSERLCKLAQPRPPAPGWQPGRPLPTPVSSSM</sequence>
<evidence type="ECO:0000313" key="9">
    <source>
        <dbReference type="Proteomes" id="UP000265020"/>
    </source>
</evidence>
<dbReference type="GO" id="GO:0046332">
    <property type="term" value="F:SMAD binding"/>
    <property type="evidence" value="ECO:0007669"/>
    <property type="project" value="TreeGrafter"/>
</dbReference>
<proteinExistence type="predicted"/>
<dbReference type="GO" id="GO:0004713">
    <property type="term" value="F:protein tyrosine kinase activity"/>
    <property type="evidence" value="ECO:0007669"/>
    <property type="project" value="TreeGrafter"/>
</dbReference>
<dbReference type="SMART" id="SM00220">
    <property type="entry name" value="S_TKc"/>
    <property type="match status" value="1"/>
</dbReference>
<keyword evidence="4" id="KW-0418">Kinase</keyword>
<dbReference type="GO" id="GO:0004674">
    <property type="term" value="F:protein serine/threonine kinase activity"/>
    <property type="evidence" value="ECO:0007669"/>
    <property type="project" value="UniProtKB-KW"/>
</dbReference>
<dbReference type="GO" id="GO:0042771">
    <property type="term" value="P:intrinsic apoptotic signaling pathway in response to DNA damage by p53 class mediator"/>
    <property type="evidence" value="ECO:0007669"/>
    <property type="project" value="TreeGrafter"/>
</dbReference>
<feature type="region of interest" description="Disordered" evidence="6">
    <location>
        <begin position="337"/>
        <end position="359"/>
    </location>
</feature>
<keyword evidence="5" id="KW-0067">ATP-binding</keyword>
<evidence type="ECO:0000256" key="2">
    <source>
        <dbReference type="ARBA" id="ARBA00022679"/>
    </source>
</evidence>
<dbReference type="PROSITE" id="PS50011">
    <property type="entry name" value="PROTEIN_KINASE_DOM"/>
    <property type="match status" value="1"/>
</dbReference>
<dbReference type="GO" id="GO:0003713">
    <property type="term" value="F:transcription coactivator activity"/>
    <property type="evidence" value="ECO:0007669"/>
    <property type="project" value="TreeGrafter"/>
</dbReference>
<feature type="compositionally biased region" description="Pro residues" evidence="6">
    <location>
        <begin position="338"/>
        <end position="353"/>
    </location>
</feature>
<dbReference type="GO" id="GO:0003714">
    <property type="term" value="F:transcription corepressor activity"/>
    <property type="evidence" value="ECO:0007669"/>
    <property type="project" value="TreeGrafter"/>
</dbReference>
<dbReference type="GO" id="GO:0045944">
    <property type="term" value="P:positive regulation of transcription by RNA polymerase II"/>
    <property type="evidence" value="ECO:0007669"/>
    <property type="project" value="TreeGrafter"/>
</dbReference>
<dbReference type="GeneTree" id="ENSGT00940000155562"/>
<evidence type="ECO:0000259" key="7">
    <source>
        <dbReference type="PROSITE" id="PS50011"/>
    </source>
</evidence>
<accession>A0A3Q2CKD0</accession>
<dbReference type="GO" id="GO:0016605">
    <property type="term" value="C:PML body"/>
    <property type="evidence" value="ECO:0007669"/>
    <property type="project" value="TreeGrafter"/>
</dbReference>
<keyword evidence="9" id="KW-1185">Reference proteome</keyword>
<evidence type="ECO:0000256" key="4">
    <source>
        <dbReference type="ARBA" id="ARBA00022777"/>
    </source>
</evidence>